<protein>
    <recommendedName>
        <fullName evidence="4 9">Pyruvate dehydrogenase E1 component</fullName>
        <ecNumber evidence="3 9">1.2.4.1</ecNumber>
    </recommendedName>
</protein>
<evidence type="ECO:0000259" key="11">
    <source>
        <dbReference type="Pfam" id="PF00456"/>
    </source>
</evidence>
<evidence type="ECO:0000256" key="5">
    <source>
        <dbReference type="ARBA" id="ARBA00023002"/>
    </source>
</evidence>
<dbReference type="PANTHER" id="PTHR43825">
    <property type="entry name" value="PYRUVATE DEHYDROGENASE E1 COMPONENT"/>
    <property type="match status" value="1"/>
</dbReference>
<feature type="domain" description="Pyruvate dehydrogenase E1 component middle" evidence="12">
    <location>
        <begin position="481"/>
        <end position="715"/>
    </location>
</feature>
<dbReference type="SUPFAM" id="SSF52922">
    <property type="entry name" value="TK C-terminal domain-like"/>
    <property type="match status" value="1"/>
</dbReference>
<dbReference type="KEGG" id="ccos:Pan44_33180"/>
<gene>
    <name evidence="14" type="primary">aceE</name>
    <name evidence="14" type="ORF">Pan44_33180</name>
</gene>
<reference evidence="14 15" key="1">
    <citation type="submission" date="2019-02" db="EMBL/GenBank/DDBJ databases">
        <title>Deep-cultivation of Planctomycetes and their phenomic and genomic characterization uncovers novel biology.</title>
        <authorList>
            <person name="Wiegand S."/>
            <person name="Jogler M."/>
            <person name="Boedeker C."/>
            <person name="Pinto D."/>
            <person name="Vollmers J."/>
            <person name="Rivas-Marin E."/>
            <person name="Kohn T."/>
            <person name="Peeters S.H."/>
            <person name="Heuer A."/>
            <person name="Rast P."/>
            <person name="Oberbeckmann S."/>
            <person name="Bunk B."/>
            <person name="Jeske O."/>
            <person name="Meyerdierks A."/>
            <person name="Storesund J.E."/>
            <person name="Kallscheuer N."/>
            <person name="Luecker S."/>
            <person name="Lage O.M."/>
            <person name="Pohl T."/>
            <person name="Merkel B.J."/>
            <person name="Hornburger P."/>
            <person name="Mueller R.-W."/>
            <person name="Bruemmer F."/>
            <person name="Labrenz M."/>
            <person name="Spormann A.M."/>
            <person name="Op den Camp H."/>
            <person name="Overmann J."/>
            <person name="Amann R."/>
            <person name="Jetten M.S.M."/>
            <person name="Mascher T."/>
            <person name="Medema M.H."/>
            <person name="Devos D.P."/>
            <person name="Kaster A.-K."/>
            <person name="Ovreas L."/>
            <person name="Rohde M."/>
            <person name="Galperin M.Y."/>
            <person name="Jogler C."/>
        </authorList>
    </citation>
    <scope>NUCLEOTIDE SEQUENCE [LARGE SCALE GENOMIC DNA]</scope>
    <source>
        <strain evidence="14 15">Pan44</strain>
    </source>
</reference>
<comment type="function">
    <text evidence="2 9">Component of the pyruvate dehydrogenase (PDH) complex, that catalyzes the overall conversion of pyruvate to acetyl-CoA and CO(2).</text>
</comment>
<comment type="cofactor">
    <cofactor evidence="10">
        <name>Mg(2+)</name>
        <dbReference type="ChEBI" id="CHEBI:18420"/>
    </cofactor>
</comment>
<dbReference type="Gene3D" id="3.40.50.920">
    <property type="match status" value="1"/>
</dbReference>
<dbReference type="GO" id="GO:0004739">
    <property type="term" value="F:pyruvate dehydrogenase (acetyl-transferring) activity"/>
    <property type="evidence" value="ECO:0007669"/>
    <property type="project" value="UniProtKB-EC"/>
</dbReference>
<dbReference type="InterPro" id="IPR005474">
    <property type="entry name" value="Transketolase_N"/>
</dbReference>
<accession>A0A517SGL7</accession>
<evidence type="ECO:0000256" key="6">
    <source>
        <dbReference type="ARBA" id="ARBA00023052"/>
    </source>
</evidence>
<evidence type="ECO:0000256" key="9">
    <source>
        <dbReference type="PIRNR" id="PIRNR000156"/>
    </source>
</evidence>
<evidence type="ECO:0000256" key="1">
    <source>
        <dbReference type="ARBA" id="ARBA00001964"/>
    </source>
</evidence>
<feature type="domain" description="Transketolase N-terminal" evidence="11">
    <location>
        <begin position="370"/>
        <end position="435"/>
    </location>
</feature>
<feature type="binding site" evidence="10">
    <location>
        <position position="271"/>
    </location>
    <ligand>
        <name>Mg(2+)</name>
        <dbReference type="ChEBI" id="CHEBI:18420"/>
    </ligand>
</feature>
<evidence type="ECO:0000256" key="10">
    <source>
        <dbReference type="PIRSR" id="PIRSR000156-1"/>
    </source>
</evidence>
<evidence type="ECO:0000259" key="13">
    <source>
        <dbReference type="Pfam" id="PF22613"/>
    </source>
</evidence>
<dbReference type="InterPro" id="IPR051157">
    <property type="entry name" value="PDH/Transketolase"/>
</dbReference>
<dbReference type="Pfam" id="PF17831">
    <property type="entry name" value="PDH_E1_M"/>
    <property type="match status" value="1"/>
</dbReference>
<dbReference type="InterPro" id="IPR041621">
    <property type="entry name" value="PDH_E1_M"/>
</dbReference>
<keyword evidence="6 9" id="KW-0786">Thiamine pyrophosphate</keyword>
<dbReference type="InterPro" id="IPR029061">
    <property type="entry name" value="THDP-binding"/>
</dbReference>
<feature type="domain" description="Transketolase N-terminal" evidence="11">
    <location>
        <begin position="143"/>
        <end position="308"/>
    </location>
</feature>
<dbReference type="EMBL" id="CP036271">
    <property type="protein sequence ID" value="QDT55275.1"/>
    <property type="molecule type" value="Genomic_DNA"/>
</dbReference>
<organism evidence="14 15">
    <name type="scientific">Caulifigura coniformis</name>
    <dbReference type="NCBI Taxonomy" id="2527983"/>
    <lineage>
        <taxon>Bacteria</taxon>
        <taxon>Pseudomonadati</taxon>
        <taxon>Planctomycetota</taxon>
        <taxon>Planctomycetia</taxon>
        <taxon>Planctomycetales</taxon>
        <taxon>Planctomycetaceae</taxon>
        <taxon>Caulifigura</taxon>
    </lineage>
</organism>
<evidence type="ECO:0000256" key="8">
    <source>
        <dbReference type="ARBA" id="ARBA00051231"/>
    </source>
</evidence>
<dbReference type="FunCoup" id="A0A517SGL7">
    <property type="interactions" value="369"/>
</dbReference>
<dbReference type="InParanoid" id="A0A517SGL7"/>
<dbReference type="EC" id="1.2.4.1" evidence="3 9"/>
<keyword evidence="10" id="KW-0460">Magnesium</keyword>
<feature type="binding site" evidence="10">
    <location>
        <position position="269"/>
    </location>
    <ligand>
        <name>Mg(2+)</name>
        <dbReference type="ChEBI" id="CHEBI:18420"/>
    </ligand>
</feature>
<dbReference type="NCBIfam" id="TIGR00759">
    <property type="entry name" value="aceE"/>
    <property type="match status" value="1"/>
</dbReference>
<keyword evidence="5 9" id="KW-0560">Oxidoreductase</keyword>
<dbReference type="FunFam" id="3.40.50.970:FF:000011">
    <property type="entry name" value="Pyruvate dehydrogenase E1 component"/>
    <property type="match status" value="1"/>
</dbReference>
<evidence type="ECO:0000256" key="3">
    <source>
        <dbReference type="ARBA" id="ARBA00012281"/>
    </source>
</evidence>
<keyword evidence="10" id="KW-0479">Metal-binding</keyword>
<dbReference type="PIRSF" id="PIRSF000156">
    <property type="entry name" value="Pyruvate_dh_E1"/>
    <property type="match status" value="1"/>
</dbReference>
<dbReference type="Pfam" id="PF00456">
    <property type="entry name" value="Transketolase_N"/>
    <property type="match status" value="2"/>
</dbReference>
<dbReference type="InterPro" id="IPR035807">
    <property type="entry name" value="PDC_E1_N"/>
</dbReference>
<comment type="catalytic activity">
    <reaction evidence="8 9">
        <text>N(6)-[(R)-lipoyl]-L-lysyl-[protein] + pyruvate + H(+) = N(6)-[(R)-S(8)-acetyldihydrolipoyl]-L-lysyl-[protein] + CO2</text>
        <dbReference type="Rhea" id="RHEA:19189"/>
        <dbReference type="Rhea" id="RHEA-COMP:10474"/>
        <dbReference type="Rhea" id="RHEA-COMP:10478"/>
        <dbReference type="ChEBI" id="CHEBI:15361"/>
        <dbReference type="ChEBI" id="CHEBI:15378"/>
        <dbReference type="ChEBI" id="CHEBI:16526"/>
        <dbReference type="ChEBI" id="CHEBI:83099"/>
        <dbReference type="ChEBI" id="CHEBI:83111"/>
        <dbReference type="EC" id="1.2.4.1"/>
    </reaction>
</comment>
<evidence type="ECO:0000256" key="4">
    <source>
        <dbReference type="ARBA" id="ARBA00017172"/>
    </source>
</evidence>
<feature type="binding site" evidence="10">
    <location>
        <position position="239"/>
    </location>
    <ligand>
        <name>Mg(2+)</name>
        <dbReference type="ChEBI" id="CHEBI:18420"/>
    </ligand>
</feature>
<feature type="domain" description="Transketolase-like C-terminal" evidence="13">
    <location>
        <begin position="728"/>
        <end position="864"/>
    </location>
</feature>
<evidence type="ECO:0000259" key="12">
    <source>
        <dbReference type="Pfam" id="PF17831"/>
    </source>
</evidence>
<evidence type="ECO:0000256" key="7">
    <source>
        <dbReference type="ARBA" id="ARBA00023317"/>
    </source>
</evidence>
<dbReference type="AlphaFoldDB" id="A0A517SGL7"/>
<name>A0A517SGL7_9PLAN</name>
<evidence type="ECO:0000313" key="15">
    <source>
        <dbReference type="Proteomes" id="UP000315700"/>
    </source>
</evidence>
<comment type="cofactor">
    <cofactor evidence="1 9">
        <name>thiamine diphosphate</name>
        <dbReference type="ChEBI" id="CHEBI:58937"/>
    </cofactor>
</comment>
<sequence>MSVEDAVDGALHGIDPSELNDWFESLEDVLHRYGPERTQQLLVNLSERAYLRGVMMPFSATTPYINTIATEDQPRYPGNREIERRIKSIIRWNALAMVLRANKKTKAGGAVGGHISTYASSATLYEIGFNHFFHAKTADHTGDMVYFQGHASPGMYSRAFLEGRLSESHLENFRQETTRGTGLSSYPHPWLMEDFWQFPTVSMGLGPICSIYHARFLRYMEHRGLLDTSKSRVWAFLGDGEIDEPESLGAITLASREKLDNLTWVVNCNLQRLDGPVRGNGKIIQELEGAFRGAGWNVIKVVWGGDWDSLLAKDPEGKLVRRMGEVVDGQYQKYVVSDGAYIRDHFFGTDPDLLEIVDNLTDEQLQNLRRGGHDPEKVFAAYHSAVNHKGAPTVILVKTIKGYGVAEAEGKNIAHNAKTFDKDSSVKKFRDRFGVPISDADLDKLPFYRPAEDSQEMAYLRARREQLGGYLPERKPTTEKLDVPAIDDKAFARQLKPNEGTHASTTQAYGAILQGLMRNKAIGKYIVPIIPDEARTFGMESFFSTFGIYSSKGQLYEPVDKLLPDGSPSLMYYKEATDGQVLEEGINEAGAMGSFVAAGTAYANLGVQMIPFYIYYSMFGFQRVGDLIWLAADSRCKGFLVGGTSGRTTLNGEGLQHEDGHSQVVASTVPTIVAYDPAYAYELAVIIQDGLRRMYAENENIFFYLSVYNEAIDQPVMPEGVNEGILRGMYKLKGTDSAQGQVKRPQLFGSGTILPGVIKAQSILKEKYGIGTDVWSVTSYNELSRDAMAATRWNRLHPTEAPKKSYIETQLAGAEGPFISASDNIRAWADQVREWVPGTYTVLGTDGFGRSDTRPTLRRHFEIDAECTVYATLHALAHDGAFDKARLPEVIKELGIDPEKVDPRTA</sequence>
<evidence type="ECO:0000313" key="14">
    <source>
        <dbReference type="EMBL" id="QDT55275.1"/>
    </source>
</evidence>
<dbReference type="CDD" id="cd02017">
    <property type="entry name" value="TPP_E1_EcPDC_like"/>
    <property type="match status" value="1"/>
</dbReference>
<dbReference type="Pfam" id="PF22613">
    <property type="entry name" value="Transketolase_C_1"/>
    <property type="match status" value="1"/>
</dbReference>
<dbReference type="Gene3D" id="3.40.50.970">
    <property type="match status" value="2"/>
</dbReference>
<evidence type="ECO:0000256" key="2">
    <source>
        <dbReference type="ARBA" id="ARBA00003157"/>
    </source>
</evidence>
<keyword evidence="15" id="KW-1185">Reference proteome</keyword>
<proteinExistence type="predicted"/>
<dbReference type="Proteomes" id="UP000315700">
    <property type="component" value="Chromosome"/>
</dbReference>
<dbReference type="InterPro" id="IPR009014">
    <property type="entry name" value="Transketo_C/PFOR_II"/>
</dbReference>
<dbReference type="InterPro" id="IPR055152">
    <property type="entry name" value="Transketolase-like_C_2"/>
</dbReference>
<dbReference type="OrthoDB" id="9759664at2"/>
<dbReference type="SUPFAM" id="SSF52518">
    <property type="entry name" value="Thiamin diphosphate-binding fold (THDP-binding)"/>
    <property type="match status" value="2"/>
</dbReference>
<dbReference type="RefSeq" id="WP_145031047.1">
    <property type="nucleotide sequence ID" value="NZ_CP036271.1"/>
</dbReference>
<dbReference type="InterPro" id="IPR004660">
    <property type="entry name" value="PDH_E1"/>
</dbReference>
<dbReference type="PANTHER" id="PTHR43825:SF3">
    <property type="entry name" value="PYRUVATE DEHYDROGENASE E1 COMPONENT"/>
    <property type="match status" value="1"/>
</dbReference>
<keyword evidence="7 9" id="KW-0670">Pyruvate</keyword>
<dbReference type="GO" id="GO:0046872">
    <property type="term" value="F:metal ion binding"/>
    <property type="evidence" value="ECO:0007669"/>
    <property type="project" value="UniProtKB-KW"/>
</dbReference>